<evidence type="ECO:0000256" key="4">
    <source>
        <dbReference type="ARBA" id="ARBA00023004"/>
    </source>
</evidence>
<evidence type="ECO:0000313" key="5">
    <source>
        <dbReference type="EMBL" id="CAH2350167.1"/>
    </source>
</evidence>
<comment type="similarity">
    <text evidence="2">Belongs to the PhyH family.</text>
</comment>
<dbReference type="SUPFAM" id="SSF51197">
    <property type="entry name" value="Clavaminate synthase-like"/>
    <property type="match status" value="1"/>
</dbReference>
<dbReference type="Gene3D" id="2.60.120.620">
    <property type="entry name" value="q2cbj1_9rhob like domain"/>
    <property type="match status" value="1"/>
</dbReference>
<keyword evidence="4" id="KW-0408">Iron</keyword>
<keyword evidence="3" id="KW-0479">Metal-binding</keyword>
<dbReference type="GO" id="GO:0046872">
    <property type="term" value="F:metal ion binding"/>
    <property type="evidence" value="ECO:0007669"/>
    <property type="project" value="UniProtKB-KW"/>
</dbReference>
<dbReference type="EMBL" id="CAKXYY010000001">
    <property type="protein sequence ID" value="CAH2350167.1"/>
    <property type="molecule type" value="Genomic_DNA"/>
</dbReference>
<dbReference type="PANTHER" id="PTHR20883">
    <property type="entry name" value="PHYTANOYL-COA DIOXYGENASE DOMAIN CONTAINING 1"/>
    <property type="match status" value="1"/>
</dbReference>
<dbReference type="OrthoDB" id="445007at2759"/>
<gene>
    <name evidence="5" type="ORF">CLIB1423_01S04038</name>
</gene>
<sequence>MLSKSQIDTFNQEGCLCIPNFLTQEETKLLLSRSKQLLDELDLSAHPKTQFKTGENDHVGDNYFFDSSDKVSYFFDTDAFDDKGELKYPKEQAINKIGHGLHLHDEVFSKITFDEKVVGIAKSLEYVDPRVLQSMCIFKQPMKQEDEGDESVERENLVPVHTDGTFLFTEPHSALGFWYALEDCTLENGCLWYNPGTHKTFPITKRFVKIDGGEGGTNFIPVDTYDKGLEPIPEDKPEDYKSIECKAGSLVLIHNSVLHKSDKNRSKKSRFIYAFHLIDGKSKYDALNWLQVPPGKSGGTEFTKLYKEVSV</sequence>
<protein>
    <recommendedName>
        <fullName evidence="7">Phytanoyl-CoA dioxygenase</fullName>
    </recommendedName>
</protein>
<comment type="cofactor">
    <cofactor evidence="1">
        <name>Fe cation</name>
        <dbReference type="ChEBI" id="CHEBI:24875"/>
    </cofactor>
</comment>
<evidence type="ECO:0000256" key="1">
    <source>
        <dbReference type="ARBA" id="ARBA00001962"/>
    </source>
</evidence>
<reference evidence="5" key="1">
    <citation type="submission" date="2022-03" db="EMBL/GenBank/DDBJ databases">
        <authorList>
            <person name="Legras J.-L."/>
            <person name="Devillers H."/>
            <person name="Grondin C."/>
        </authorList>
    </citation>
    <scope>NUCLEOTIDE SEQUENCE</scope>
    <source>
        <strain evidence="5">CLIB 1423</strain>
    </source>
</reference>
<accession>A0A9P0QKL0</accession>
<dbReference type="Proteomes" id="UP000837801">
    <property type="component" value="Unassembled WGS sequence"/>
</dbReference>
<organism evidence="5 6">
    <name type="scientific">[Candida] railenensis</name>
    <dbReference type="NCBI Taxonomy" id="45579"/>
    <lineage>
        <taxon>Eukaryota</taxon>
        <taxon>Fungi</taxon>
        <taxon>Dikarya</taxon>
        <taxon>Ascomycota</taxon>
        <taxon>Saccharomycotina</taxon>
        <taxon>Pichiomycetes</taxon>
        <taxon>Debaryomycetaceae</taxon>
        <taxon>Kurtzmaniella</taxon>
    </lineage>
</organism>
<evidence type="ECO:0008006" key="7">
    <source>
        <dbReference type="Google" id="ProtNLM"/>
    </source>
</evidence>
<name>A0A9P0QKL0_9ASCO</name>
<proteinExistence type="inferred from homology"/>
<keyword evidence="6" id="KW-1185">Reference proteome</keyword>
<dbReference type="InterPro" id="IPR008775">
    <property type="entry name" value="Phytyl_CoA_dOase-like"/>
</dbReference>
<evidence type="ECO:0000256" key="2">
    <source>
        <dbReference type="ARBA" id="ARBA00005830"/>
    </source>
</evidence>
<dbReference type="AlphaFoldDB" id="A0A9P0QKL0"/>
<comment type="caution">
    <text evidence="5">The sequence shown here is derived from an EMBL/GenBank/DDBJ whole genome shotgun (WGS) entry which is preliminary data.</text>
</comment>
<dbReference type="PANTHER" id="PTHR20883:SF15">
    <property type="entry name" value="PHYTANOYL-COA DIOXYGENASE DOMAIN-CONTAINING PROTEIN 1"/>
    <property type="match status" value="1"/>
</dbReference>
<evidence type="ECO:0000256" key="3">
    <source>
        <dbReference type="ARBA" id="ARBA00022723"/>
    </source>
</evidence>
<evidence type="ECO:0000313" key="6">
    <source>
        <dbReference type="Proteomes" id="UP000837801"/>
    </source>
</evidence>
<dbReference type="Pfam" id="PF05721">
    <property type="entry name" value="PhyH"/>
    <property type="match status" value="1"/>
</dbReference>